<evidence type="ECO:0000313" key="3">
    <source>
        <dbReference type="Proteomes" id="UP000318529"/>
    </source>
</evidence>
<comment type="caution">
    <text evidence="2">The sequence shown here is derived from an EMBL/GenBank/DDBJ whole genome shotgun (WGS) entry which is preliminary data.</text>
</comment>
<name>A0A560BN01_AZOBR</name>
<proteinExistence type="predicted"/>
<sequence>MPDATPIPGSNGAPDAADALAVLRSALVDPEDPTRSKLVAELHGLLLTVATSDDPTRAANRARLESVIARWDAERPEIADDDQAAKATDCAGRIAAALKEEESARTAAKRPYLDGQKRIDAVFKSRSTRLDAGLGDNRARTGLRGRLIRYTERLQRAADEARRKAEAEAAALAAEAQAAEQSLRDAAEAAAKGAPVDGALMLEQAAEAAKLREAQADALAAVPTGPAPGTIRTDHGAMAKVQVRYRLDIFDYDAIPRKFMVPDTACIKAALEAGQEIPGARLVPETGVTIR</sequence>
<evidence type="ECO:0000256" key="1">
    <source>
        <dbReference type="SAM" id="Coils"/>
    </source>
</evidence>
<protein>
    <submittedName>
        <fullName evidence="2">Uncharacterized protein</fullName>
    </submittedName>
</protein>
<dbReference type="Proteomes" id="UP000318529">
    <property type="component" value="Unassembled WGS sequence"/>
</dbReference>
<dbReference type="AlphaFoldDB" id="A0A560BN01"/>
<evidence type="ECO:0000313" key="2">
    <source>
        <dbReference type="EMBL" id="TWA73972.1"/>
    </source>
</evidence>
<dbReference type="RefSeq" id="WP_145690796.1">
    <property type="nucleotide sequence ID" value="NZ_VITH01000026.1"/>
</dbReference>
<accession>A0A560BN01</accession>
<keyword evidence="1" id="KW-0175">Coiled coil</keyword>
<gene>
    <name evidence="2" type="ORF">FBZ83_12639</name>
</gene>
<reference evidence="2 3" key="1">
    <citation type="submission" date="2019-06" db="EMBL/GenBank/DDBJ databases">
        <title>Genomic Encyclopedia of Type Strains, Phase IV (KMG-V): Genome sequencing to study the core and pangenomes of soil and plant-associated prokaryotes.</title>
        <authorList>
            <person name="Whitman W."/>
        </authorList>
    </citation>
    <scope>NUCLEOTIDE SEQUENCE [LARGE SCALE GENOMIC DNA]</scope>
    <source>
        <strain evidence="2 3">BR 11650</strain>
    </source>
</reference>
<dbReference type="EMBL" id="VITH01000026">
    <property type="protein sequence ID" value="TWA73972.1"/>
    <property type="molecule type" value="Genomic_DNA"/>
</dbReference>
<organism evidence="2 3">
    <name type="scientific">Azospirillum brasilense</name>
    <dbReference type="NCBI Taxonomy" id="192"/>
    <lineage>
        <taxon>Bacteria</taxon>
        <taxon>Pseudomonadati</taxon>
        <taxon>Pseudomonadota</taxon>
        <taxon>Alphaproteobacteria</taxon>
        <taxon>Rhodospirillales</taxon>
        <taxon>Azospirillaceae</taxon>
        <taxon>Azospirillum</taxon>
    </lineage>
</organism>
<feature type="coiled-coil region" evidence="1">
    <location>
        <begin position="151"/>
        <end position="189"/>
    </location>
</feature>